<dbReference type="PANTHER" id="PTHR34776:SF1">
    <property type="entry name" value="F17F16.3 PROTEIN"/>
    <property type="match status" value="1"/>
</dbReference>
<dbReference type="PANTHER" id="PTHR34776">
    <property type="entry name" value="F17F16.3 PROTEIN"/>
    <property type="match status" value="1"/>
</dbReference>
<feature type="region of interest" description="Disordered" evidence="1">
    <location>
        <begin position="331"/>
        <end position="354"/>
    </location>
</feature>
<reference evidence="2 3" key="1">
    <citation type="submission" date="2015-01" db="EMBL/GenBank/DDBJ databases">
        <title>The Genome Sequence of Exophiala sideris CBS121828.</title>
        <authorList>
            <consortium name="The Broad Institute Genomics Platform"/>
            <person name="Cuomo C."/>
            <person name="de Hoog S."/>
            <person name="Gorbushina A."/>
            <person name="Stielow B."/>
            <person name="Teixiera M."/>
            <person name="Abouelleil A."/>
            <person name="Chapman S.B."/>
            <person name="Priest M."/>
            <person name="Young S.K."/>
            <person name="Wortman J."/>
            <person name="Nusbaum C."/>
            <person name="Birren B."/>
        </authorList>
    </citation>
    <scope>NUCLEOTIDE SEQUENCE [LARGE SCALE GENOMIC DNA]</scope>
    <source>
        <strain evidence="2 3">CBS 121828</strain>
    </source>
</reference>
<feature type="region of interest" description="Disordered" evidence="1">
    <location>
        <begin position="1"/>
        <end position="172"/>
    </location>
</feature>
<feature type="compositionally biased region" description="Basic and acidic residues" evidence="1">
    <location>
        <begin position="122"/>
        <end position="150"/>
    </location>
</feature>
<feature type="compositionally biased region" description="Basic and acidic residues" evidence="1">
    <location>
        <begin position="48"/>
        <end position="58"/>
    </location>
</feature>
<evidence type="ECO:0000313" key="2">
    <source>
        <dbReference type="EMBL" id="KIV82670.1"/>
    </source>
</evidence>
<dbReference type="EMBL" id="KN846952">
    <property type="protein sequence ID" value="KIV82670.1"/>
    <property type="molecule type" value="Genomic_DNA"/>
</dbReference>
<proteinExistence type="predicted"/>
<feature type="compositionally biased region" description="Basic and acidic residues" evidence="1">
    <location>
        <begin position="387"/>
        <end position="402"/>
    </location>
</feature>
<protein>
    <recommendedName>
        <fullName evidence="4">BTB domain transcription factor</fullName>
    </recommendedName>
</protein>
<evidence type="ECO:0000313" key="3">
    <source>
        <dbReference type="Proteomes" id="UP000053599"/>
    </source>
</evidence>
<feature type="region of interest" description="Disordered" evidence="1">
    <location>
        <begin position="387"/>
        <end position="414"/>
    </location>
</feature>
<dbReference type="AlphaFoldDB" id="A0A0D1W1L7"/>
<dbReference type="STRING" id="1016849.A0A0D1W1L7"/>
<feature type="compositionally biased region" description="Polar residues" evidence="1">
    <location>
        <begin position="335"/>
        <end position="346"/>
    </location>
</feature>
<feature type="compositionally biased region" description="Basic and acidic residues" evidence="1">
    <location>
        <begin position="90"/>
        <end position="115"/>
    </location>
</feature>
<dbReference type="HOGENOM" id="CLU_024063_1_1_1"/>
<feature type="compositionally biased region" description="Polar residues" evidence="1">
    <location>
        <begin position="78"/>
        <end position="89"/>
    </location>
</feature>
<dbReference type="Proteomes" id="UP000053599">
    <property type="component" value="Unassembled WGS sequence"/>
</dbReference>
<sequence>MQRRSSARIAGKSSQDSSFAPPPKPSPATKKRKNESSGATPTIKRGKKGAEPEQKTIEETMQNGGADKAEQEEPAPTNAEQHTSQAPTQETEKEQDKPAVQDDATDAKQEDEKQAAEPQAESDAKMTDVGEKQQDEKMEHKEEAEPKPSEQEEDEKPAATNGDAVEAGAREDEDVASSILEKGIIYFFFRARVNVEDPQDVNDVARTYMVMRPIPLDAKIGDGPIGDQGNCRLLALPKKVLPVSGKDRFLAFVEKAKTSFDDLKSSFLVGSEYETKTAGTSHSPPVTPLAEGVYAITSTGRDSHLAYIINIPSELGEVQKDLGLQDRGSFAASVKNPTQPSPNNASLPKGPDYPQEVIDEFRSLRWKPLEPKLLDYDNAQFLLIGESADKGLEQRPKDEREGNAPPQEEMEKLEGEDEIRIKHLKGDDSVFVDLGITAKDIPKVPSTW</sequence>
<dbReference type="OrthoDB" id="1028014at2759"/>
<organism evidence="2 3">
    <name type="scientific">Exophiala sideris</name>
    <dbReference type="NCBI Taxonomy" id="1016849"/>
    <lineage>
        <taxon>Eukaryota</taxon>
        <taxon>Fungi</taxon>
        <taxon>Dikarya</taxon>
        <taxon>Ascomycota</taxon>
        <taxon>Pezizomycotina</taxon>
        <taxon>Eurotiomycetes</taxon>
        <taxon>Chaetothyriomycetidae</taxon>
        <taxon>Chaetothyriales</taxon>
        <taxon>Herpotrichiellaceae</taxon>
        <taxon>Exophiala</taxon>
    </lineage>
</organism>
<name>A0A0D1W1L7_9EURO</name>
<evidence type="ECO:0008006" key="4">
    <source>
        <dbReference type="Google" id="ProtNLM"/>
    </source>
</evidence>
<gene>
    <name evidence="2" type="ORF">PV11_04764</name>
</gene>
<accession>A0A0D1W1L7</accession>
<evidence type="ECO:0000256" key="1">
    <source>
        <dbReference type="SAM" id="MobiDB-lite"/>
    </source>
</evidence>